<dbReference type="InterPro" id="IPR046292">
    <property type="entry name" value="DUF6329"/>
</dbReference>
<dbReference type="OrthoDB" id="2166284at2"/>
<organism evidence="2 3">
    <name type="scientific">Ruminococcus flavefaciens</name>
    <dbReference type="NCBI Taxonomy" id="1265"/>
    <lineage>
        <taxon>Bacteria</taxon>
        <taxon>Bacillati</taxon>
        <taxon>Bacillota</taxon>
        <taxon>Clostridia</taxon>
        <taxon>Eubacteriales</taxon>
        <taxon>Oscillospiraceae</taxon>
        <taxon>Ruminococcus</taxon>
    </lineage>
</organism>
<sequence>MNKFYMNGKLIHKASDHNTKRCEVEKWVFLPHSDFERLKANPYQEHEAITAARDLMYEDNNAYHCIMLLDEYGEDGLLIEAEGFDYPRLSMFVPDAKSIYERYQTSEPELKLHDMIKDTVEKIAELAHTDKTDFTSADMIDMDEVESLVKNAIVQQLAQRYDIKMAKNTDIGVDFQPDIHVEAEKLTELKFYCPLKVQREIRPSFDEDEDEFFEDTEELSDFEVLEYESEISGAIEAYQSDEEENRGIMAYLGDRKRFADKVYSIFPSVENVGDRLMGVFTCQICGELDSYEYDELLQELRGQASDGWAESFEQHEIHTSEGDIYVSFYDTCGAWELMTEEEVKAAPESPSEDIGMRM</sequence>
<name>A0A1H6KIJ2_RUMFL</name>
<evidence type="ECO:0000259" key="1">
    <source>
        <dbReference type="Pfam" id="PF19854"/>
    </source>
</evidence>
<protein>
    <recommendedName>
        <fullName evidence="1">DUF6329 domain-containing protein</fullName>
    </recommendedName>
</protein>
<dbReference type="Proteomes" id="UP000183190">
    <property type="component" value="Unassembled WGS sequence"/>
</dbReference>
<gene>
    <name evidence="2" type="ORF">SAMN02910265_02249</name>
</gene>
<dbReference type="AlphaFoldDB" id="A0A1H6KIJ2"/>
<feature type="domain" description="DUF6329" evidence="1">
    <location>
        <begin position="62"/>
        <end position="98"/>
    </location>
</feature>
<evidence type="ECO:0000313" key="2">
    <source>
        <dbReference type="EMBL" id="SEH71352.1"/>
    </source>
</evidence>
<proteinExistence type="predicted"/>
<accession>A0A1H6KIJ2</accession>
<evidence type="ECO:0000313" key="3">
    <source>
        <dbReference type="Proteomes" id="UP000183190"/>
    </source>
</evidence>
<dbReference type="EMBL" id="FNWV01000008">
    <property type="protein sequence ID" value="SEH71352.1"/>
    <property type="molecule type" value="Genomic_DNA"/>
</dbReference>
<dbReference type="Pfam" id="PF19854">
    <property type="entry name" value="DUF6329"/>
    <property type="match status" value="1"/>
</dbReference>
<reference evidence="2 3" key="1">
    <citation type="submission" date="2016-10" db="EMBL/GenBank/DDBJ databases">
        <authorList>
            <person name="de Groot N.N."/>
        </authorList>
    </citation>
    <scope>NUCLEOTIDE SEQUENCE [LARGE SCALE GENOMIC DNA]</scope>
    <source>
        <strain evidence="2 3">YAD2003</strain>
    </source>
</reference>
<dbReference type="RefSeq" id="WP_074717394.1">
    <property type="nucleotide sequence ID" value="NZ_FNWV01000008.1"/>
</dbReference>